<proteinExistence type="predicted"/>
<evidence type="ECO:0000256" key="1">
    <source>
        <dbReference type="SAM" id="MobiDB-lite"/>
    </source>
</evidence>
<dbReference type="RefSeq" id="XP_026683478.1">
    <property type="nucleotide sequence ID" value="XM_026827677.1"/>
</dbReference>
<dbReference type="GeneID" id="113469768"/>
<reference evidence="3 4" key="1">
    <citation type="submission" date="2025-04" db="UniProtKB">
        <authorList>
            <consortium name="RefSeq"/>
        </authorList>
    </citation>
    <scope>IDENTIFICATION</scope>
</reference>
<feature type="region of interest" description="Disordered" evidence="1">
    <location>
        <begin position="274"/>
        <end position="354"/>
    </location>
</feature>
<dbReference type="PaxDb" id="121845-A0A3Q0J945"/>
<feature type="region of interest" description="Disordered" evidence="1">
    <location>
        <begin position="429"/>
        <end position="454"/>
    </location>
</feature>
<accession>A0A3Q0J945</accession>
<dbReference type="AlphaFoldDB" id="A0A3Q0J945"/>
<feature type="region of interest" description="Disordered" evidence="1">
    <location>
        <begin position="172"/>
        <end position="207"/>
    </location>
</feature>
<feature type="region of interest" description="Disordered" evidence="1">
    <location>
        <begin position="236"/>
        <end position="262"/>
    </location>
</feature>
<keyword evidence="2" id="KW-1185">Reference proteome</keyword>
<gene>
    <name evidence="3 4" type="primary">LOC113469768</name>
</gene>
<evidence type="ECO:0000313" key="3">
    <source>
        <dbReference type="RefSeq" id="XP_026683477.1"/>
    </source>
</evidence>
<name>A0A3Q0J945_DIACI</name>
<feature type="compositionally biased region" description="Polar residues" evidence="1">
    <location>
        <begin position="19"/>
        <end position="48"/>
    </location>
</feature>
<organism evidence="2 4">
    <name type="scientific">Diaphorina citri</name>
    <name type="common">Asian citrus psyllid</name>
    <dbReference type="NCBI Taxonomy" id="121845"/>
    <lineage>
        <taxon>Eukaryota</taxon>
        <taxon>Metazoa</taxon>
        <taxon>Ecdysozoa</taxon>
        <taxon>Arthropoda</taxon>
        <taxon>Hexapoda</taxon>
        <taxon>Insecta</taxon>
        <taxon>Pterygota</taxon>
        <taxon>Neoptera</taxon>
        <taxon>Paraneoptera</taxon>
        <taxon>Hemiptera</taxon>
        <taxon>Sternorrhyncha</taxon>
        <taxon>Psylloidea</taxon>
        <taxon>Psyllidae</taxon>
        <taxon>Diaphorininae</taxon>
        <taxon>Diaphorina</taxon>
    </lineage>
</organism>
<sequence>MLDRQNESVVDIEEQDVNTEMSALPGTQANERGNLDNVVTSDTANDGPNTIDAHMEWQETPNDDVVIDTDDRSEETTAMNSEHRIANIESYRTHDIAEQSKQPTCYQQDQDGKFSQHNVSGTQITMTTIQIGSDDKGEVQDSFGFANATLDTNGMTNLGNLSESDISHFKQTTSTHLNEASNQQSKLFNDQDSSTLSSGSNSLSSQSELIDKTILGNERLGSDKLTFNVNQNQRLTTEREVENSNAAVGQKRPARRKDIKERLVDIRRDGSVEEPSDVIEEHRRRPRRRKQEQGIQNPSTSVHANFETSPASCSTAQAEKSNSCSFVNPKAPEFGGPNEKRPRNNGHSSHRDSLVGMEIDNELNDVLVETGDKCVTNVIHHVKKINLEISQSFRENSQRSLKRFRGNGCVKGNTKRWHKDRHEIGLLQRDNRDMKGDTSGNSQNSTNSLVRPTHSVTSVKPFECNAFEGSTNTVVITNSLEGTLQTESLFPLSVPSDTDSFCSFSEGSTHQSLLTPCTGPSSLSSTDLSIHTFQSSVTIATCDFHTHKLFNRCMWKTTKKLYYFSIPLCHNGKTHCNPCDLTQWKVCTTRVCNTITSNGDQSQSTGVKKRERLQSRPIKFCKHSHPNVYAMDLFLTNNNWQLFS</sequence>
<dbReference type="RefSeq" id="XP_026683477.1">
    <property type="nucleotide sequence ID" value="XM_026827676.1"/>
</dbReference>
<feature type="compositionally biased region" description="Polar residues" evidence="1">
    <location>
        <begin position="172"/>
        <end position="188"/>
    </location>
</feature>
<dbReference type="Proteomes" id="UP000079169">
    <property type="component" value="Unplaced"/>
</dbReference>
<feature type="compositionally biased region" description="Low complexity" evidence="1">
    <location>
        <begin position="190"/>
        <end position="207"/>
    </location>
</feature>
<evidence type="ECO:0000313" key="2">
    <source>
        <dbReference type="Proteomes" id="UP000079169"/>
    </source>
</evidence>
<protein>
    <submittedName>
        <fullName evidence="3">Uncharacterized protein LOC113469768 isoform X1</fullName>
    </submittedName>
    <submittedName>
        <fullName evidence="4">Uncharacterized protein LOC113469768 isoform X2</fullName>
    </submittedName>
</protein>
<feature type="compositionally biased region" description="Polar residues" evidence="1">
    <location>
        <begin position="438"/>
        <end position="454"/>
    </location>
</feature>
<feature type="compositionally biased region" description="Polar residues" evidence="1">
    <location>
        <begin position="293"/>
        <end position="326"/>
    </location>
</feature>
<feature type="region of interest" description="Disordered" evidence="1">
    <location>
        <begin position="19"/>
        <end position="51"/>
    </location>
</feature>
<evidence type="ECO:0000313" key="4">
    <source>
        <dbReference type="RefSeq" id="XP_026683478.1"/>
    </source>
</evidence>
<dbReference type="KEGG" id="dci:113469768"/>